<dbReference type="InterPro" id="IPR020811">
    <property type="entry name" value="Enolase_N"/>
</dbReference>
<comment type="pathway">
    <text evidence="1 11">Carbohydrate degradation; glycolysis; pyruvate from D-glyceraldehyde 3-phosphate: step 4/5.</text>
</comment>
<evidence type="ECO:0000256" key="2">
    <source>
        <dbReference type="ARBA" id="ARBA00009604"/>
    </source>
</evidence>
<evidence type="ECO:0000256" key="8">
    <source>
        <dbReference type="ARBA" id="ARBA00023152"/>
    </source>
</evidence>
<comment type="function">
    <text evidence="11">Catalyzes the reversible conversion of 2-phosphoglycerate (2-PG) into phosphoenolpyruvate (PEP). It is essential for the degradation of carbohydrates via glycolysis.</text>
</comment>
<dbReference type="HAMAP" id="MF_00318">
    <property type="entry name" value="Enolase"/>
    <property type="match status" value="1"/>
</dbReference>
<comment type="cofactor">
    <cofactor evidence="11">
        <name>Mg(2+)</name>
        <dbReference type="ChEBI" id="CHEBI:18420"/>
    </cofactor>
    <text evidence="11">Binds a second Mg(2+) ion via substrate during catalysis.</text>
</comment>
<evidence type="ECO:0000256" key="11">
    <source>
        <dbReference type="HAMAP-Rule" id="MF_00318"/>
    </source>
</evidence>
<dbReference type="Proteomes" id="UP001597285">
    <property type="component" value="Unassembled WGS sequence"/>
</dbReference>
<dbReference type="RefSeq" id="WP_058919938.1">
    <property type="nucleotide sequence ID" value="NZ_JBHSQC010000015.1"/>
</dbReference>
<gene>
    <name evidence="11 14" type="primary">eno</name>
    <name evidence="14" type="ORF">ACFSBK_08645</name>
</gene>
<proteinExistence type="inferred from homology"/>
<evidence type="ECO:0000256" key="4">
    <source>
        <dbReference type="ARBA" id="ARBA00017068"/>
    </source>
</evidence>
<feature type="binding site" evidence="11">
    <location>
        <position position="391"/>
    </location>
    <ligand>
        <name>(2R)-2-phosphoglycerate</name>
        <dbReference type="ChEBI" id="CHEBI:58289"/>
    </ligand>
</feature>
<feature type="binding site" evidence="11">
    <location>
        <position position="370"/>
    </location>
    <ligand>
        <name>(2R)-2-phosphoglycerate</name>
        <dbReference type="ChEBI" id="CHEBI:58289"/>
    </ligand>
</feature>
<feature type="domain" description="Enolase N-terminal" evidence="13">
    <location>
        <begin position="4"/>
        <end position="134"/>
    </location>
</feature>
<evidence type="ECO:0000259" key="12">
    <source>
        <dbReference type="SMART" id="SM01192"/>
    </source>
</evidence>
<name>A0ABW4NPL1_9LACT</name>
<dbReference type="SFLD" id="SFLDG00178">
    <property type="entry name" value="enolase"/>
    <property type="match status" value="1"/>
</dbReference>
<dbReference type="SMART" id="SM01193">
    <property type="entry name" value="Enolase_N"/>
    <property type="match status" value="1"/>
</dbReference>
<protein>
    <recommendedName>
        <fullName evidence="4 11">Enolase</fullName>
        <ecNumber evidence="3 11">4.2.1.11</ecNumber>
    </recommendedName>
    <alternativeName>
        <fullName evidence="11">2-phospho-D-glycerate hydro-lyase</fullName>
    </alternativeName>
    <alternativeName>
        <fullName evidence="11">2-phosphoglycerate dehydratase</fullName>
    </alternativeName>
</protein>
<feature type="domain" description="Enolase C-terminal TIM barrel" evidence="12">
    <location>
        <begin position="139"/>
        <end position="428"/>
    </location>
</feature>
<feature type="binding site" evidence="11">
    <location>
        <position position="242"/>
    </location>
    <ligand>
        <name>Mg(2+)</name>
        <dbReference type="ChEBI" id="CHEBI:18420"/>
    </ligand>
</feature>
<feature type="binding site" evidence="11">
    <location>
        <position position="315"/>
    </location>
    <ligand>
        <name>Mg(2+)</name>
        <dbReference type="ChEBI" id="CHEBI:18420"/>
    </ligand>
</feature>
<evidence type="ECO:0000256" key="3">
    <source>
        <dbReference type="ARBA" id="ARBA00012058"/>
    </source>
</evidence>
<evidence type="ECO:0000256" key="6">
    <source>
        <dbReference type="ARBA" id="ARBA00022723"/>
    </source>
</evidence>
<dbReference type="EC" id="4.2.1.11" evidence="3 11"/>
<evidence type="ECO:0000256" key="7">
    <source>
        <dbReference type="ARBA" id="ARBA00022842"/>
    </source>
</evidence>
<evidence type="ECO:0000313" key="15">
    <source>
        <dbReference type="Proteomes" id="UP001597285"/>
    </source>
</evidence>
<evidence type="ECO:0000256" key="5">
    <source>
        <dbReference type="ARBA" id="ARBA00022525"/>
    </source>
</evidence>
<dbReference type="SFLD" id="SFLDF00002">
    <property type="entry name" value="enolase"/>
    <property type="match status" value="1"/>
</dbReference>
<dbReference type="Pfam" id="PF00113">
    <property type="entry name" value="Enolase_C"/>
    <property type="match status" value="1"/>
</dbReference>
<dbReference type="InterPro" id="IPR036849">
    <property type="entry name" value="Enolase-like_C_sf"/>
</dbReference>
<keyword evidence="9 11" id="KW-0456">Lyase</keyword>
<evidence type="ECO:0000256" key="9">
    <source>
        <dbReference type="ARBA" id="ARBA00023239"/>
    </source>
</evidence>
<evidence type="ECO:0000256" key="1">
    <source>
        <dbReference type="ARBA" id="ARBA00005031"/>
    </source>
</evidence>
<feature type="binding site" evidence="11">
    <location>
        <position position="163"/>
    </location>
    <ligand>
        <name>(2R)-2-phosphoglycerate</name>
        <dbReference type="ChEBI" id="CHEBI:58289"/>
    </ligand>
</feature>
<reference evidence="15" key="1">
    <citation type="journal article" date="2019" name="Int. J. Syst. Evol. Microbiol.">
        <title>The Global Catalogue of Microorganisms (GCM) 10K type strain sequencing project: providing services to taxonomists for standard genome sequencing and annotation.</title>
        <authorList>
            <consortium name="The Broad Institute Genomics Platform"/>
            <consortium name="The Broad Institute Genome Sequencing Center for Infectious Disease"/>
            <person name="Wu L."/>
            <person name="Ma J."/>
        </authorList>
    </citation>
    <scope>NUCLEOTIDE SEQUENCE [LARGE SCALE GENOMIC DNA]</scope>
    <source>
        <strain evidence="15">KCTC 42143</strain>
    </source>
</reference>
<comment type="similarity">
    <text evidence="2 11">Belongs to the enolase family.</text>
</comment>
<dbReference type="PRINTS" id="PR00148">
    <property type="entry name" value="ENOLASE"/>
</dbReference>
<evidence type="ECO:0000259" key="13">
    <source>
        <dbReference type="SMART" id="SM01193"/>
    </source>
</evidence>
<dbReference type="PIRSF" id="PIRSF001400">
    <property type="entry name" value="Enolase"/>
    <property type="match status" value="1"/>
</dbReference>
<keyword evidence="15" id="KW-1185">Reference proteome</keyword>
<sequence length="432" mass="46603">MPFITDILAREVLDSRGNPTIEVEVYTESGAFGRGMVPSGASTGEHEAIELRDGDKDRYLGKGVLKAVDNVNKVIAEAILGFDVRDQMAIDRTMIELDGTPNKAKLGANAILGVSIAVARAAADYLDLPLYQYLGGFNAKVLPTPMMNIINGGSHADNSIDFQEFMIMPVGAPTFKEGLRMGTEIFHALAGILKSKGLTTSVGDEGGFAPNLGSNEEGFEVIIEAIKKAGYKPGEDVLLAMDAASSEFYNKEKGVYDLADSGEGEKTAEEMIKIYEDLVAKYPIVSIEDALDENDWEGTKKLTDVLGDKVQIVGDDLFVTNTEKLAKAIDMGVANSILIKVNQIGTLTETFDAIEMAKKAGYTAVISHRSGETEDSTISDISVATNAGQIKTGSLSRTDRIAKYNQLLRIEDQLGDLAVYEGKKAFYNLKNK</sequence>
<comment type="subcellular location">
    <subcellularLocation>
        <location evidence="11">Cytoplasm</location>
    </subcellularLocation>
    <subcellularLocation>
        <location evidence="11">Secreted</location>
    </subcellularLocation>
    <subcellularLocation>
        <location evidence="11">Cell surface</location>
    </subcellularLocation>
    <text evidence="11">Fractions of enolase are present in both the cytoplasm and on the cell surface.</text>
</comment>
<keyword evidence="5 11" id="KW-0964">Secreted</keyword>
<keyword evidence="11" id="KW-0963">Cytoplasm</keyword>
<keyword evidence="8 11" id="KW-0324">Glycolysis</keyword>
<dbReference type="GO" id="GO:0004634">
    <property type="term" value="F:phosphopyruvate hydratase activity"/>
    <property type="evidence" value="ECO:0007669"/>
    <property type="project" value="UniProtKB-EC"/>
</dbReference>
<dbReference type="EMBL" id="JBHUFF010000014">
    <property type="protein sequence ID" value="MFD1799915.1"/>
    <property type="molecule type" value="Genomic_DNA"/>
</dbReference>
<organism evidence="14 15">
    <name type="scientific">Carnobacterium antarcticum</name>
    <dbReference type="NCBI Taxonomy" id="2126436"/>
    <lineage>
        <taxon>Bacteria</taxon>
        <taxon>Bacillati</taxon>
        <taxon>Bacillota</taxon>
        <taxon>Bacilli</taxon>
        <taxon>Lactobacillales</taxon>
        <taxon>Carnobacteriaceae</taxon>
        <taxon>Carnobacterium</taxon>
    </lineage>
</organism>
<dbReference type="Pfam" id="PF03952">
    <property type="entry name" value="Enolase_N"/>
    <property type="match status" value="1"/>
</dbReference>
<evidence type="ECO:0000313" key="14">
    <source>
        <dbReference type="EMBL" id="MFD1799915.1"/>
    </source>
</evidence>
<dbReference type="Gene3D" id="3.20.20.120">
    <property type="entry name" value="Enolase-like C-terminal domain"/>
    <property type="match status" value="1"/>
</dbReference>
<dbReference type="InterPro" id="IPR020809">
    <property type="entry name" value="Enolase_CS"/>
</dbReference>
<dbReference type="PANTHER" id="PTHR11902:SF1">
    <property type="entry name" value="ENOLASE"/>
    <property type="match status" value="1"/>
</dbReference>
<keyword evidence="6 11" id="KW-0479">Metal-binding</keyword>
<dbReference type="NCBIfam" id="TIGR01060">
    <property type="entry name" value="eno"/>
    <property type="match status" value="1"/>
</dbReference>
<dbReference type="PROSITE" id="PS00164">
    <property type="entry name" value="ENOLASE"/>
    <property type="match status" value="1"/>
</dbReference>
<dbReference type="Gene3D" id="3.30.390.10">
    <property type="entry name" value="Enolase-like, N-terminal domain"/>
    <property type="match status" value="1"/>
</dbReference>
<dbReference type="InterPro" id="IPR000941">
    <property type="entry name" value="Enolase"/>
</dbReference>
<dbReference type="PANTHER" id="PTHR11902">
    <property type="entry name" value="ENOLASE"/>
    <property type="match status" value="1"/>
</dbReference>
<feature type="binding site" evidence="11">
    <location>
        <position position="340"/>
    </location>
    <ligand>
        <name>(2R)-2-phosphoglycerate</name>
        <dbReference type="ChEBI" id="CHEBI:58289"/>
    </ligand>
</feature>
<dbReference type="InterPro" id="IPR029017">
    <property type="entry name" value="Enolase-like_N"/>
</dbReference>
<feature type="active site" description="Proton donor" evidence="11">
    <location>
        <position position="205"/>
    </location>
</feature>
<feature type="binding site" evidence="11">
    <location>
        <position position="288"/>
    </location>
    <ligand>
        <name>Mg(2+)</name>
        <dbReference type="ChEBI" id="CHEBI:18420"/>
    </ligand>
</feature>
<dbReference type="CDD" id="cd03313">
    <property type="entry name" value="enolase"/>
    <property type="match status" value="1"/>
</dbReference>
<keyword evidence="7 11" id="KW-0460">Magnesium</keyword>
<evidence type="ECO:0000256" key="10">
    <source>
        <dbReference type="ARBA" id="ARBA00048951"/>
    </source>
</evidence>
<dbReference type="SFLD" id="SFLDS00001">
    <property type="entry name" value="Enolase"/>
    <property type="match status" value="1"/>
</dbReference>
<dbReference type="SUPFAM" id="SSF51604">
    <property type="entry name" value="Enolase C-terminal domain-like"/>
    <property type="match status" value="1"/>
</dbReference>
<dbReference type="SMART" id="SM01192">
    <property type="entry name" value="Enolase_C"/>
    <property type="match status" value="1"/>
</dbReference>
<accession>A0ABW4NPL1</accession>
<feature type="binding site" evidence="11">
    <location>
        <position position="369"/>
    </location>
    <ligand>
        <name>(2R)-2-phosphoglycerate</name>
        <dbReference type="ChEBI" id="CHEBI:58289"/>
    </ligand>
</feature>
<dbReference type="InterPro" id="IPR020810">
    <property type="entry name" value="Enolase_C"/>
</dbReference>
<comment type="caution">
    <text evidence="14">The sequence shown here is derived from an EMBL/GenBank/DDBJ whole genome shotgun (WGS) entry which is preliminary data.</text>
</comment>
<dbReference type="SUPFAM" id="SSF54826">
    <property type="entry name" value="Enolase N-terminal domain-like"/>
    <property type="match status" value="1"/>
</dbReference>
<feature type="active site" description="Proton acceptor" evidence="11">
    <location>
        <position position="340"/>
    </location>
</feature>
<comment type="catalytic activity">
    <reaction evidence="10">
        <text>(2R)-2-phosphoglycerate = phosphoenolpyruvate + H2O</text>
        <dbReference type="Rhea" id="RHEA:10164"/>
        <dbReference type="ChEBI" id="CHEBI:15377"/>
        <dbReference type="ChEBI" id="CHEBI:58289"/>
        <dbReference type="ChEBI" id="CHEBI:58702"/>
        <dbReference type="EC" id="4.2.1.11"/>
    </reaction>
    <physiologicalReaction direction="left-to-right" evidence="10">
        <dbReference type="Rhea" id="RHEA:10165"/>
    </physiologicalReaction>
</comment>